<sequence>MTDDDLHGYRTVRIPGNIEKEDQIIGSLTMRQAAVIGGTAAVLWCLWMVVRAWVPTLLFLAPAMLVLFAAGLSVSVNRDGVSVDRLLLAGLKQAVCSRRQVLAPEGVQQPPAFITAKTRGGTKPPVPMDLRVRAVTESGTIRLGPDGVSSLAEASTVNFALRTHSEQEVLIGGFARWLNTLTGPVQIVSRTTPADLGRQVELLRERAGGLPHPLLERAALDHADFLAGLAARRTLMDHKVLIATHELDTKAEQRLLRRAHDTAAVLAGCELNVTVLDPTTATDVLGAALDPDRSTTGTGAAR</sequence>
<feature type="transmembrane region" description="Helical" evidence="1">
    <location>
        <begin position="56"/>
        <end position="76"/>
    </location>
</feature>
<dbReference type="RefSeq" id="WP_212007064.1">
    <property type="nucleotide sequence ID" value="NZ_JAAFYZ010000002.1"/>
</dbReference>
<feature type="transmembrane region" description="Helical" evidence="1">
    <location>
        <begin position="33"/>
        <end position="50"/>
    </location>
</feature>
<evidence type="ECO:0000313" key="2">
    <source>
        <dbReference type="EMBL" id="MBS2545399.1"/>
    </source>
</evidence>
<gene>
    <name evidence="2" type="ORF">KGQ19_00805</name>
</gene>
<name>A0ABS5KGR7_9ACTN</name>
<keyword evidence="3" id="KW-1185">Reference proteome</keyword>
<comment type="caution">
    <text evidence="2">The sequence shown here is derived from an EMBL/GenBank/DDBJ whole genome shotgun (WGS) entry which is preliminary data.</text>
</comment>
<dbReference type="InterPro" id="IPR024414">
    <property type="entry name" value="Uncharacterised_PrgI"/>
</dbReference>
<proteinExistence type="predicted"/>
<protein>
    <submittedName>
        <fullName evidence="2">PrgI family protein</fullName>
    </submittedName>
</protein>
<reference evidence="2 3" key="1">
    <citation type="submission" date="2020-02" db="EMBL/GenBank/DDBJ databases">
        <title>Acidophilic actinobacteria isolated from forest soil.</title>
        <authorList>
            <person name="Golinska P."/>
        </authorList>
    </citation>
    <scope>NUCLEOTIDE SEQUENCE [LARGE SCALE GENOMIC DNA]</scope>
    <source>
        <strain evidence="2 3">NL8</strain>
    </source>
</reference>
<evidence type="ECO:0000256" key="1">
    <source>
        <dbReference type="SAM" id="Phobius"/>
    </source>
</evidence>
<dbReference type="EMBL" id="JAAFYZ010000002">
    <property type="protein sequence ID" value="MBS2545399.1"/>
    <property type="molecule type" value="Genomic_DNA"/>
</dbReference>
<dbReference type="Proteomes" id="UP000730482">
    <property type="component" value="Unassembled WGS sequence"/>
</dbReference>
<accession>A0ABS5KGR7</accession>
<dbReference type="Pfam" id="PF12666">
    <property type="entry name" value="PrgI"/>
    <property type="match status" value="1"/>
</dbReference>
<organism evidence="2 3">
    <name type="scientific">Catenulispora pinistramenti</name>
    <dbReference type="NCBI Taxonomy" id="2705254"/>
    <lineage>
        <taxon>Bacteria</taxon>
        <taxon>Bacillati</taxon>
        <taxon>Actinomycetota</taxon>
        <taxon>Actinomycetes</taxon>
        <taxon>Catenulisporales</taxon>
        <taxon>Catenulisporaceae</taxon>
        <taxon>Catenulispora</taxon>
    </lineage>
</organism>
<keyword evidence="1" id="KW-0472">Membrane</keyword>
<evidence type="ECO:0000313" key="3">
    <source>
        <dbReference type="Proteomes" id="UP000730482"/>
    </source>
</evidence>
<keyword evidence="1" id="KW-1133">Transmembrane helix</keyword>
<keyword evidence="1" id="KW-0812">Transmembrane</keyword>